<dbReference type="Proteomes" id="UP001500879">
    <property type="component" value="Unassembled WGS sequence"/>
</dbReference>
<dbReference type="InterPro" id="IPR024344">
    <property type="entry name" value="MDMPI_metal-binding"/>
</dbReference>
<dbReference type="PANTHER" id="PTHR40758">
    <property type="entry name" value="CONSERVED PROTEIN"/>
    <property type="match status" value="1"/>
</dbReference>
<dbReference type="EMBL" id="BAAABX010000015">
    <property type="protein sequence ID" value="GAA0396051.1"/>
    <property type="molecule type" value="Genomic_DNA"/>
</dbReference>
<keyword evidence="3" id="KW-1185">Reference proteome</keyword>
<comment type="caution">
    <text evidence="2">The sequence shown here is derived from an EMBL/GenBank/DDBJ whole genome shotgun (WGS) entry which is preliminary data.</text>
</comment>
<dbReference type="SUPFAM" id="SSF109854">
    <property type="entry name" value="DinB/YfiT-like putative metalloenzymes"/>
    <property type="match status" value="1"/>
</dbReference>
<accession>A0ABP3IAY9</accession>
<sequence>MEFGTLPAVEIAEFVETLRREGRLLANAAEAAGMDAPATGCPGWRVRDLVAPMGAVHRWATAFVTLRRQRPAPLSAVPEMPDGALVPWLREGHAALVEALGTAPADLVCRTFRPAPSPLAFWARRQAHETTVDVRGDVTPARPWHGLARI</sequence>
<dbReference type="Pfam" id="PF11716">
    <property type="entry name" value="MDMPI_N"/>
    <property type="match status" value="1"/>
</dbReference>
<evidence type="ECO:0000313" key="2">
    <source>
        <dbReference type="EMBL" id="GAA0396051.1"/>
    </source>
</evidence>
<reference evidence="3" key="1">
    <citation type="journal article" date="2019" name="Int. J. Syst. Evol. Microbiol.">
        <title>The Global Catalogue of Microorganisms (GCM) 10K type strain sequencing project: providing services to taxonomists for standard genome sequencing and annotation.</title>
        <authorList>
            <consortium name="The Broad Institute Genomics Platform"/>
            <consortium name="The Broad Institute Genome Sequencing Center for Infectious Disease"/>
            <person name="Wu L."/>
            <person name="Ma J."/>
        </authorList>
    </citation>
    <scope>NUCLEOTIDE SEQUENCE [LARGE SCALE GENOMIC DNA]</scope>
    <source>
        <strain evidence="3">JCM 4788</strain>
    </source>
</reference>
<evidence type="ECO:0000259" key="1">
    <source>
        <dbReference type="Pfam" id="PF11716"/>
    </source>
</evidence>
<protein>
    <recommendedName>
        <fullName evidence="1">Mycothiol-dependent maleylpyruvate isomerase metal-binding domain-containing protein</fullName>
    </recommendedName>
</protein>
<dbReference type="PANTHER" id="PTHR40758:SF1">
    <property type="entry name" value="CONSERVED PROTEIN"/>
    <property type="match status" value="1"/>
</dbReference>
<organism evidence="2 3">
    <name type="scientific">Streptomyces luteireticuli</name>
    <dbReference type="NCBI Taxonomy" id="173858"/>
    <lineage>
        <taxon>Bacteria</taxon>
        <taxon>Bacillati</taxon>
        <taxon>Actinomycetota</taxon>
        <taxon>Actinomycetes</taxon>
        <taxon>Kitasatosporales</taxon>
        <taxon>Streptomycetaceae</taxon>
        <taxon>Streptomyces</taxon>
    </lineage>
</organism>
<dbReference type="InterPro" id="IPR034660">
    <property type="entry name" value="DinB/YfiT-like"/>
</dbReference>
<proteinExistence type="predicted"/>
<gene>
    <name evidence="2" type="ORF">GCM10010357_16420</name>
</gene>
<feature type="domain" description="Mycothiol-dependent maleylpyruvate isomerase metal-binding" evidence="1">
    <location>
        <begin position="17"/>
        <end position="132"/>
    </location>
</feature>
<evidence type="ECO:0000313" key="3">
    <source>
        <dbReference type="Proteomes" id="UP001500879"/>
    </source>
</evidence>
<name>A0ABP3IAY9_9ACTN</name>